<dbReference type="EMBL" id="MK072549">
    <property type="protein sequence ID" value="AYV87249.1"/>
    <property type="molecule type" value="Genomic_DNA"/>
</dbReference>
<organism evidence="1">
    <name type="scientific">Sylvanvirus sp</name>
    <dbReference type="NCBI Taxonomy" id="2487774"/>
    <lineage>
        <taxon>Viruses</taxon>
    </lineage>
</organism>
<reference evidence="1" key="1">
    <citation type="submission" date="2018-10" db="EMBL/GenBank/DDBJ databases">
        <title>Hidden diversity of soil giant viruses.</title>
        <authorList>
            <person name="Schulz F."/>
            <person name="Alteio L."/>
            <person name="Goudeau D."/>
            <person name="Ryan E.M."/>
            <person name="Malmstrom R.R."/>
            <person name="Blanchard J."/>
            <person name="Woyke T."/>
        </authorList>
    </citation>
    <scope>NUCLEOTIDE SEQUENCE</scope>
    <source>
        <strain evidence="1">SYV1</strain>
    </source>
</reference>
<protein>
    <submittedName>
        <fullName evidence="1">Uncharacterized protein</fullName>
    </submittedName>
</protein>
<gene>
    <name evidence="1" type="ORF">Sylvanvirus43_5</name>
</gene>
<accession>A0A3G5AMJ1</accession>
<sequence>MCDRVITKEIVLHKKHRNEYFPDTLNIVEIVLVKPGKTLPVGSARSIVHKYPSDIDIMERVTDCCTLNSVRLDFMRALQAIILQIQQSSSVFLADFKAGFDTRYQFYIGEVDISDTYVTDYNASIIQNEINNLKQQTLLTNDEYQTLCKLNETMNEDPTVATFYEISDYLRTLYVVRWTAQEILQGYKRLRKNKRLSLIDALSSQSIVKLDIWAPLPFEDLVNCGPHIIQGIVQDIHSSTNPSISQRYVEVTNYWILNQLNLQGDRHSLTEPLGDYARNLKRDVAHYLTSVKSKNSLKAAKRFWSLLMYIYSLEARVQIMDILLRLSPLFSSFPALLNSIASDLELMTSIVEKHLSVGRNFIRRSLTGELQRLACYSCADKDPSVIQGIQQALTLQLKSSYWRKEVIETLVKDLRVAIEQETEEYLNTHQLDILTYIKQIKMPNVCLQPT</sequence>
<name>A0A3G5AMJ1_9VIRU</name>
<evidence type="ECO:0000313" key="1">
    <source>
        <dbReference type="EMBL" id="AYV87249.1"/>
    </source>
</evidence>
<proteinExistence type="predicted"/>